<dbReference type="NCBIfam" id="TIGR02887">
    <property type="entry name" value="spore_ger_x_C"/>
    <property type="match status" value="1"/>
</dbReference>
<keyword evidence="11" id="KW-1185">Reference proteome</keyword>
<evidence type="ECO:0000256" key="4">
    <source>
        <dbReference type="ARBA" id="ARBA00022729"/>
    </source>
</evidence>
<keyword evidence="6" id="KW-0564">Palmitate</keyword>
<evidence type="ECO:0000256" key="3">
    <source>
        <dbReference type="ARBA" id="ARBA00022544"/>
    </source>
</evidence>
<sequence>MPKRLGAHSFAIKLTMIVVALTELTGCWSKQELNDRTFVSTMIVDRDEQGRTEISTMFLLPNRISIGLNASPGAEKPFVLMTGKGRDITEAFQQIQKDLPRNVAWGQMRTIIVGDRYARAGMAPLFDFLIRATDFRLRVYVFYFNGEARNVAKLTPLFERFPAEIWRESAHSRRLPPVNIRNLLYSQWNNLGDAYIPELSMRDLKLETEDKTVHWSGIGGAALMKNNAVVGTFTEDETIGISFMKSRTPEMMLTATIPDPKGLFSVRLVDVKQVTRAERRGGKVYIHVSIDGKADLVSIQSNLDLYDPASMRKIERALNVRVRDLAQSAADKAQEEQVDAFQWSEYVKYKYPSLWRRWADQPRENLFLNMKPVIHARITMRTPGISHSPRVSSKGGGIS</sequence>
<evidence type="ECO:0000313" key="10">
    <source>
        <dbReference type="EMBL" id="MDI4649840.1"/>
    </source>
</evidence>
<evidence type="ECO:0000256" key="5">
    <source>
        <dbReference type="ARBA" id="ARBA00023136"/>
    </source>
</evidence>
<dbReference type="PANTHER" id="PTHR35789">
    <property type="entry name" value="SPORE GERMINATION PROTEIN B3"/>
    <property type="match status" value="1"/>
</dbReference>
<accession>A0ABT6TU66</accession>
<name>A0ABT6TU66_9BACL</name>
<dbReference type="Pfam" id="PF25198">
    <property type="entry name" value="Spore_GerAC_N"/>
    <property type="match status" value="1"/>
</dbReference>
<keyword evidence="4" id="KW-0732">Signal</keyword>
<comment type="subcellular location">
    <subcellularLocation>
        <location evidence="1">Membrane</location>
        <topology evidence="1">Lipid-anchor</topology>
    </subcellularLocation>
</comment>
<feature type="domain" description="Spore germination protein N-terminal" evidence="9">
    <location>
        <begin position="30"/>
        <end position="200"/>
    </location>
</feature>
<keyword evidence="3" id="KW-0309">Germination</keyword>
<keyword evidence="5" id="KW-0472">Membrane</keyword>
<organism evidence="10 11">
    <name type="scientific">Cohnella hashimotonis</name>
    <dbReference type="NCBI Taxonomy" id="2826895"/>
    <lineage>
        <taxon>Bacteria</taxon>
        <taxon>Bacillati</taxon>
        <taxon>Bacillota</taxon>
        <taxon>Bacilli</taxon>
        <taxon>Bacillales</taxon>
        <taxon>Paenibacillaceae</taxon>
        <taxon>Cohnella</taxon>
    </lineage>
</organism>
<comment type="similarity">
    <text evidence="2">Belongs to the GerABKC lipoprotein family.</text>
</comment>
<dbReference type="Pfam" id="PF05504">
    <property type="entry name" value="Spore_GerAC"/>
    <property type="match status" value="1"/>
</dbReference>
<dbReference type="Gene3D" id="3.30.300.210">
    <property type="entry name" value="Nutrient germinant receptor protein C, domain 3"/>
    <property type="match status" value="1"/>
</dbReference>
<evidence type="ECO:0000313" key="11">
    <source>
        <dbReference type="Proteomes" id="UP001161691"/>
    </source>
</evidence>
<evidence type="ECO:0000256" key="6">
    <source>
        <dbReference type="ARBA" id="ARBA00023139"/>
    </source>
</evidence>
<evidence type="ECO:0000256" key="2">
    <source>
        <dbReference type="ARBA" id="ARBA00007886"/>
    </source>
</evidence>
<dbReference type="PANTHER" id="PTHR35789:SF1">
    <property type="entry name" value="SPORE GERMINATION PROTEIN B3"/>
    <property type="match status" value="1"/>
</dbReference>
<dbReference type="InterPro" id="IPR046953">
    <property type="entry name" value="Spore_GerAC-like_C"/>
</dbReference>
<reference evidence="10" key="1">
    <citation type="submission" date="2023-04" db="EMBL/GenBank/DDBJ databases">
        <title>Comparative genomic analysis of Cohnella hashimotonis sp. nov., isolated from the International Space Station.</title>
        <authorList>
            <person name="Venkateswaran K."/>
            <person name="Simpson A."/>
        </authorList>
    </citation>
    <scope>NUCLEOTIDE SEQUENCE</scope>
    <source>
        <strain evidence="10">F6_2S_P_1</strain>
    </source>
</reference>
<keyword evidence="7" id="KW-0449">Lipoprotein</keyword>
<dbReference type="InterPro" id="IPR057336">
    <property type="entry name" value="GerAC_N"/>
</dbReference>
<dbReference type="InterPro" id="IPR038501">
    <property type="entry name" value="Spore_GerAC_C_sf"/>
</dbReference>
<evidence type="ECO:0000259" key="8">
    <source>
        <dbReference type="Pfam" id="PF05504"/>
    </source>
</evidence>
<dbReference type="Proteomes" id="UP001161691">
    <property type="component" value="Unassembled WGS sequence"/>
</dbReference>
<evidence type="ECO:0000259" key="9">
    <source>
        <dbReference type="Pfam" id="PF25198"/>
    </source>
</evidence>
<proteinExistence type="inferred from homology"/>
<feature type="domain" description="Spore germination GerAC-like C-terminal" evidence="8">
    <location>
        <begin position="220"/>
        <end position="384"/>
    </location>
</feature>
<evidence type="ECO:0000256" key="1">
    <source>
        <dbReference type="ARBA" id="ARBA00004635"/>
    </source>
</evidence>
<evidence type="ECO:0000256" key="7">
    <source>
        <dbReference type="ARBA" id="ARBA00023288"/>
    </source>
</evidence>
<dbReference type="InterPro" id="IPR008844">
    <property type="entry name" value="Spore_GerAC-like"/>
</dbReference>
<dbReference type="RefSeq" id="WP_282912444.1">
    <property type="nucleotide sequence ID" value="NZ_JAGRPV010000001.1"/>
</dbReference>
<comment type="caution">
    <text evidence="10">The sequence shown here is derived from an EMBL/GenBank/DDBJ whole genome shotgun (WGS) entry which is preliminary data.</text>
</comment>
<protein>
    <submittedName>
        <fullName evidence="10">Ger(X)C family spore germination protein</fullName>
    </submittedName>
</protein>
<dbReference type="EMBL" id="JAGRPV010000001">
    <property type="protein sequence ID" value="MDI4649840.1"/>
    <property type="molecule type" value="Genomic_DNA"/>
</dbReference>
<gene>
    <name evidence="10" type="ORF">KB449_33240</name>
</gene>